<sequence length="747" mass="86830">MGASGLLRSTQRGVDSKRIHAIFLTLTLHHFNFKLISSTLNSSYHHQMLEMPIIESHDFEESESSTTSQRGGRGLPFSKLGVQSLWMKALPKSFHSPRQIAKQIRRIRGHSKSSVHERHRNFDMMGRALSDTSCPNYDDLFPHCMNLIALGLRGSETEERKVVEEQVLKLCVEDPCIYLIFQECKREIQSKTSPSQVAGFEMLDTEDFQTIYLSWSKLIADYSFRSNGYDLDPEIMQSRCEVLKDTLRIETNPYIAVEYLPHAMALKLQDEDLELLRQLWDHFLDCVAESGNLNLQVWIKNIDLCFKNIILSRKPLEDFASPAQLARIAVHLVEHPHEVPFTLNTFFAPPELNFRGSKHSIYDVTFAYPPVGQWDLAKVSSYATFFMRSVERNKFNDDYDLSSYVLNLRTNNLLQKTVFGPRTRTWVQLYEVLNDALSSCRDARGVVDFETFQDSSVYRNLLELVSSALGAIWSGIEGNTRFIARQHFFLSQSVDLDRYYKREMILQFQDNTRYIKILNDRERFLNQLRIPNGIRHITVIPQFRNVPYLRRYRIEGKYYITQEGFPERLLQTLNPWNRHKVFQSVSVDTMFLNASILTYLQIHGGKMPFDCKGHYPILAGYEEGSDEPLYVAFIRQKPDLPWYFTTVKNGASSATYTNELGEEHVATEFFVLVLRHDPTDLPSSILPHSTGVKDPTGPVHWVEFWPKTEHYRFHNATLKDDRLLLAFIEEIRLRRDEENRVISVLDF</sequence>
<dbReference type="AlphaFoldDB" id="A0A0H2RGT4"/>
<protein>
    <submittedName>
        <fullName evidence="1">Uncharacterized protein</fullName>
    </submittedName>
</protein>
<accession>A0A0H2RGT4</accession>
<organism evidence="1 2">
    <name type="scientific">Schizopora paradoxa</name>
    <dbReference type="NCBI Taxonomy" id="27342"/>
    <lineage>
        <taxon>Eukaryota</taxon>
        <taxon>Fungi</taxon>
        <taxon>Dikarya</taxon>
        <taxon>Basidiomycota</taxon>
        <taxon>Agaricomycotina</taxon>
        <taxon>Agaricomycetes</taxon>
        <taxon>Hymenochaetales</taxon>
        <taxon>Schizoporaceae</taxon>
        <taxon>Schizopora</taxon>
    </lineage>
</organism>
<dbReference type="OrthoDB" id="3332345at2759"/>
<name>A0A0H2RGT4_9AGAM</name>
<gene>
    <name evidence="1" type="ORF">SCHPADRAFT_1000735</name>
</gene>
<proteinExistence type="predicted"/>
<dbReference type="EMBL" id="KQ086079">
    <property type="protein sequence ID" value="KLO08733.1"/>
    <property type="molecule type" value="Genomic_DNA"/>
</dbReference>
<keyword evidence="2" id="KW-1185">Reference proteome</keyword>
<dbReference type="Proteomes" id="UP000053477">
    <property type="component" value="Unassembled WGS sequence"/>
</dbReference>
<dbReference type="InParanoid" id="A0A0H2RGT4"/>
<evidence type="ECO:0000313" key="2">
    <source>
        <dbReference type="Proteomes" id="UP000053477"/>
    </source>
</evidence>
<reference evidence="1 2" key="1">
    <citation type="submission" date="2015-04" db="EMBL/GenBank/DDBJ databases">
        <title>Complete genome sequence of Schizopora paradoxa KUC8140, a cosmopolitan wood degrader in East Asia.</title>
        <authorList>
            <consortium name="DOE Joint Genome Institute"/>
            <person name="Min B."/>
            <person name="Park H."/>
            <person name="Jang Y."/>
            <person name="Kim J.-J."/>
            <person name="Kim K.H."/>
            <person name="Pangilinan J."/>
            <person name="Lipzen A."/>
            <person name="Riley R."/>
            <person name="Grigoriev I.V."/>
            <person name="Spatafora J.W."/>
            <person name="Choi I.-G."/>
        </authorList>
    </citation>
    <scope>NUCLEOTIDE SEQUENCE [LARGE SCALE GENOMIC DNA]</scope>
    <source>
        <strain evidence="1 2">KUC8140</strain>
    </source>
</reference>
<evidence type="ECO:0000313" key="1">
    <source>
        <dbReference type="EMBL" id="KLO08733.1"/>
    </source>
</evidence>